<feature type="domain" description="Heavy metal binding" evidence="1">
    <location>
        <begin position="155"/>
        <end position="182"/>
    </location>
</feature>
<gene>
    <name evidence="2" type="ORF">J2W84_006781</name>
</gene>
<organism evidence="2 3">
    <name type="scientific">Dyadobacter fermentans</name>
    <dbReference type="NCBI Taxonomy" id="94254"/>
    <lineage>
        <taxon>Bacteria</taxon>
        <taxon>Pseudomonadati</taxon>
        <taxon>Bacteroidota</taxon>
        <taxon>Cytophagia</taxon>
        <taxon>Cytophagales</taxon>
        <taxon>Spirosomataceae</taxon>
        <taxon>Dyadobacter</taxon>
    </lineage>
</organism>
<proteinExistence type="predicted"/>
<evidence type="ECO:0000259" key="1">
    <source>
        <dbReference type="Pfam" id="PF19335"/>
    </source>
</evidence>
<sequence>MKPFNKISALLFAAIFAFPVILFAQANYKQPMSIAKDGKITDAGGTTIGLVTKDKIVQDHDGHKIAFVDGEGNLVDAKTNKKMGRVGKDGKTYYDANGEIYLTVKDKGETCDILDASGNKIGNVHSSYKGMACVLHCFENGLDASHKKPAVASAVYACPMHPEITGKEGDSCSKCHMKLVKK</sequence>
<evidence type="ECO:0000313" key="2">
    <source>
        <dbReference type="EMBL" id="MDR6809705.1"/>
    </source>
</evidence>
<dbReference type="EMBL" id="JAVDTI010000012">
    <property type="protein sequence ID" value="MDR6809705.1"/>
    <property type="molecule type" value="Genomic_DNA"/>
</dbReference>
<dbReference type="InterPro" id="IPR045800">
    <property type="entry name" value="HMBD"/>
</dbReference>
<evidence type="ECO:0000313" key="3">
    <source>
        <dbReference type="Proteomes" id="UP001264980"/>
    </source>
</evidence>
<dbReference type="Proteomes" id="UP001264980">
    <property type="component" value="Unassembled WGS sequence"/>
</dbReference>
<name>A0ABU1R9T5_9BACT</name>
<reference evidence="2 3" key="1">
    <citation type="submission" date="2023-07" db="EMBL/GenBank/DDBJ databases">
        <title>Sorghum-associated microbial communities from plants grown in Nebraska, USA.</title>
        <authorList>
            <person name="Schachtman D."/>
        </authorList>
    </citation>
    <scope>NUCLEOTIDE SEQUENCE [LARGE SCALE GENOMIC DNA]</scope>
    <source>
        <strain evidence="2 3">BE57</strain>
    </source>
</reference>
<dbReference type="Pfam" id="PF19335">
    <property type="entry name" value="HMBD"/>
    <property type="match status" value="1"/>
</dbReference>
<dbReference type="RefSeq" id="WP_309993542.1">
    <property type="nucleotide sequence ID" value="NZ_JAVDTI010000012.1"/>
</dbReference>
<keyword evidence="3" id="KW-1185">Reference proteome</keyword>
<protein>
    <recommendedName>
        <fullName evidence="1">Heavy metal binding domain-containing protein</fullName>
    </recommendedName>
</protein>
<comment type="caution">
    <text evidence="2">The sequence shown here is derived from an EMBL/GenBank/DDBJ whole genome shotgun (WGS) entry which is preliminary data.</text>
</comment>
<accession>A0ABU1R9T5</accession>